<dbReference type="AlphaFoldDB" id="A0AAJ8BYZ4"/>
<dbReference type="VEuPathDB" id="FungiDB:An15g04200"/>
<dbReference type="KEGG" id="ang:An15g04200"/>
<reference evidence="1" key="2">
    <citation type="submission" date="2025-08" db="UniProtKB">
        <authorList>
            <consortium name="RefSeq"/>
        </authorList>
    </citation>
    <scope>IDENTIFICATION</scope>
</reference>
<sequence>MAGHLRFLFGRSTQDQVRHQEVRALVINKMSETFEAVANHEAAWIEPNIQETLGVICEDLHISKRGTNQDELSPVFFEPLGTHNVPQPHPTQDQGQKLVKEIFENWDKPTPRPPTVTDQIYMLMYRIENILCTSARDYESEYGWSNTLSDYAKWIECGDIIPELVAEEFEGPLYGSPRNQLNRPHTLLATLTKSDADERLSRYEAVVILTVMLSRLEGDECLNHNVIPVMVISVFPGFKLRILEAHYDYRGLVIRKSDFLSFVNGDAAIASMDILASFMCSRMIGNTMDPHIMTKPGAAVPPLPGDNPGREIRSRELISLRVGSFWRGACDLFKSPIPDIKNPRNTDS</sequence>
<dbReference type="RefSeq" id="XP_059606507.1">
    <property type="nucleotide sequence ID" value="XM_059744643.1"/>
</dbReference>
<proteinExistence type="predicted"/>
<accession>A0AAJ8BYZ4</accession>
<name>A0AAJ8BYZ4_ASPNG</name>
<reference evidence="1" key="1">
    <citation type="submission" date="2025-02" db="EMBL/GenBank/DDBJ databases">
        <authorList>
            <consortium name="NCBI Genome Project"/>
        </authorList>
    </citation>
    <scope>NUCLEOTIDE SEQUENCE</scope>
</reference>
<gene>
    <name evidence="1" type="ORF">An15g04200</name>
</gene>
<evidence type="ECO:0000313" key="1">
    <source>
        <dbReference type="RefSeq" id="XP_059606507.1"/>
    </source>
</evidence>
<protein>
    <submittedName>
        <fullName evidence="1">Uncharacterized protein</fullName>
    </submittedName>
</protein>
<organism evidence="1">
    <name type="scientific">Aspergillus niger</name>
    <dbReference type="NCBI Taxonomy" id="5061"/>
    <lineage>
        <taxon>Eukaryota</taxon>
        <taxon>Fungi</taxon>
        <taxon>Dikarya</taxon>
        <taxon>Ascomycota</taxon>
        <taxon>Pezizomycotina</taxon>
        <taxon>Eurotiomycetes</taxon>
        <taxon>Eurotiomycetidae</taxon>
        <taxon>Eurotiales</taxon>
        <taxon>Aspergillaceae</taxon>
        <taxon>Aspergillus</taxon>
        <taxon>Aspergillus subgen. Circumdati</taxon>
    </lineage>
</organism>
<dbReference type="GeneID" id="84593189"/>